<feature type="compositionally biased region" description="Low complexity" evidence="10">
    <location>
        <begin position="420"/>
        <end position="434"/>
    </location>
</feature>
<comment type="catalytic activity">
    <reaction evidence="8">
        <text>L-seryl-[protein] + ATP = O-phospho-L-seryl-[protein] + ADP + H(+)</text>
        <dbReference type="Rhea" id="RHEA:17989"/>
        <dbReference type="Rhea" id="RHEA-COMP:9863"/>
        <dbReference type="Rhea" id="RHEA-COMP:11604"/>
        <dbReference type="ChEBI" id="CHEBI:15378"/>
        <dbReference type="ChEBI" id="CHEBI:29999"/>
        <dbReference type="ChEBI" id="CHEBI:30616"/>
        <dbReference type="ChEBI" id="CHEBI:83421"/>
        <dbReference type="ChEBI" id="CHEBI:456216"/>
        <dbReference type="EC" id="2.7.11.1"/>
    </reaction>
</comment>
<dbReference type="HOGENOM" id="CLU_000288_82_4_1"/>
<feature type="binding site" evidence="9">
    <location>
        <position position="569"/>
    </location>
    <ligand>
        <name>ATP</name>
        <dbReference type="ChEBI" id="CHEBI:30616"/>
    </ligand>
</feature>
<dbReference type="FunCoup" id="I2H088">
    <property type="interactions" value="329"/>
</dbReference>
<proteinExistence type="predicted"/>
<feature type="compositionally biased region" description="Low complexity" evidence="10">
    <location>
        <begin position="288"/>
        <end position="302"/>
    </location>
</feature>
<feature type="compositionally biased region" description="Polar residues" evidence="10">
    <location>
        <begin position="783"/>
        <end position="815"/>
    </location>
</feature>
<dbReference type="InParanoid" id="I2H088"/>
<keyword evidence="5" id="KW-0418">Kinase</keyword>
<dbReference type="EMBL" id="HE806317">
    <property type="protein sequence ID" value="CCH59790.1"/>
    <property type="molecule type" value="Genomic_DNA"/>
</dbReference>
<feature type="compositionally biased region" description="Polar residues" evidence="10">
    <location>
        <begin position="353"/>
        <end position="362"/>
    </location>
</feature>
<feature type="compositionally biased region" description="Low complexity" evidence="10">
    <location>
        <begin position="363"/>
        <end position="378"/>
    </location>
</feature>
<dbReference type="RefSeq" id="XP_004179309.1">
    <property type="nucleotide sequence ID" value="XM_004179261.1"/>
</dbReference>
<dbReference type="GO" id="GO:0005829">
    <property type="term" value="C:cytosol"/>
    <property type="evidence" value="ECO:0007669"/>
    <property type="project" value="TreeGrafter"/>
</dbReference>
<dbReference type="InterPro" id="IPR011009">
    <property type="entry name" value="Kinase-like_dom_sf"/>
</dbReference>
<dbReference type="PROSITE" id="PS00107">
    <property type="entry name" value="PROTEIN_KINASE_ATP"/>
    <property type="match status" value="1"/>
</dbReference>
<dbReference type="EC" id="2.7.11.1" evidence="1"/>
<evidence type="ECO:0000256" key="5">
    <source>
        <dbReference type="ARBA" id="ARBA00022777"/>
    </source>
</evidence>
<dbReference type="GO" id="GO:0005794">
    <property type="term" value="C:Golgi apparatus"/>
    <property type="evidence" value="ECO:0007669"/>
    <property type="project" value="EnsemblFungi"/>
</dbReference>
<keyword evidence="13" id="KW-1185">Reference proteome</keyword>
<dbReference type="PANTHER" id="PTHR24343:SF113">
    <property type="entry name" value="NITROGEN PERMEASE REACTIVATOR PROTEIN-RELATED"/>
    <property type="match status" value="1"/>
</dbReference>
<feature type="compositionally biased region" description="Low complexity" evidence="10">
    <location>
        <begin position="322"/>
        <end position="335"/>
    </location>
</feature>
<dbReference type="PROSITE" id="PS00108">
    <property type="entry name" value="PROTEIN_KINASE_ST"/>
    <property type="match status" value="1"/>
</dbReference>
<dbReference type="Proteomes" id="UP000002866">
    <property type="component" value="Chromosome 2"/>
</dbReference>
<evidence type="ECO:0000256" key="8">
    <source>
        <dbReference type="ARBA" id="ARBA00048679"/>
    </source>
</evidence>
<feature type="compositionally biased region" description="Low complexity" evidence="10">
    <location>
        <begin position="14"/>
        <end position="48"/>
    </location>
</feature>
<dbReference type="Gene3D" id="1.10.510.10">
    <property type="entry name" value="Transferase(Phosphotransferase) domain 1"/>
    <property type="match status" value="1"/>
</dbReference>
<feature type="compositionally biased region" description="Polar residues" evidence="10">
    <location>
        <begin position="303"/>
        <end position="312"/>
    </location>
</feature>
<evidence type="ECO:0000256" key="7">
    <source>
        <dbReference type="ARBA" id="ARBA00047899"/>
    </source>
</evidence>
<dbReference type="GO" id="GO:0005524">
    <property type="term" value="F:ATP binding"/>
    <property type="evidence" value="ECO:0007669"/>
    <property type="project" value="UniProtKB-UniRule"/>
</dbReference>
<sequence>MLSLTRLLQGSGGPTTSPASNTTATTVTTTTTTTTTTAPSTTAISDPTNNNPNKTASHTPTIATVSDSNTTNATTKAANTTAMMTTANSTVTATSTTSTSGNGIMNNRNFSNMSPQSINTHSNINYTNTNTTNIASPLSSSFLDVNNAHTASGRSIPSLSTIIPYAVPSSNSNSTSNMNNGNNAGIASKSGSYIASLNQCGHNQYSASLPNNIAAIDSNVISSPIVDSVEPRFVVSRHKLHARTNSHSNNYLNTHSNNNTHSLSRSSSLSSQLGSLFFSSGNYHSNNSPTNNYSYNNNQPTNLPSTLPTSIPKQPIRARQASFHSGSRQHSSSSSYNDQFLEHNNTNTNTNNSMGTSPQMEHTNNNTTINNNIKNQNTSQYQSPSKSIPVRPIQQNQSQLQHQSHSSMVDFKRFFRRTPSGSFSPGSYSKSIGSNTPTPRQGDDNSSTATNTTNTATTNGNNNSTIGGPTTATTNINIQLTNNSFSSSSNSSSLDFTPTSLNYNNNNNNTSASVSTNNFENLYNKDSNDNADLPFSKKYILTGQDLGQGAGGSVKLVKRIYDNQIFAVKNFRSKFTNENKRDYIKKITSEYCIGTTLKHPNIIKTIEIIYEIDTIWQVLEYCEFDLFAIVMSNKMSYDEVSCCFKQILTGIQYLHSIGLAHRDLKLDNCVINKDGIVKLIDFGAAVVFQYPFSKNLVEATGIVGSDPYLAPEVCIFAKYDPRPVDIWSAAIIFACMILKKFPWKLPKLKDNSFKLFCSGRDCDSLSALVTKTPNPPSYENIDESSSPNTGNSMNDGHSGSHSPAKPQSNNPSDPHNLNIGPQRLLHTLPEESQYIISKMIDLAPACRVNIDEIMNDDWIRNIDMCRINEESLELFAGSNHLHTIVDQSEAHIAGLERKKRIIAIKNIYYSHHYLAFI</sequence>
<dbReference type="KEGG" id="tbl:TBLA_0B09740"/>
<dbReference type="PANTHER" id="PTHR24343">
    <property type="entry name" value="SERINE/THREONINE KINASE"/>
    <property type="match status" value="1"/>
</dbReference>
<evidence type="ECO:0000259" key="11">
    <source>
        <dbReference type="PROSITE" id="PS50011"/>
    </source>
</evidence>
<keyword evidence="2" id="KW-0723">Serine/threonine-protein kinase</keyword>
<keyword evidence="6 9" id="KW-0067">ATP-binding</keyword>
<dbReference type="Pfam" id="PF00069">
    <property type="entry name" value="Pkinase"/>
    <property type="match status" value="1"/>
</dbReference>
<evidence type="ECO:0000256" key="1">
    <source>
        <dbReference type="ARBA" id="ARBA00012513"/>
    </source>
</evidence>
<feature type="compositionally biased region" description="Polar residues" evidence="10">
    <location>
        <begin position="49"/>
        <end position="67"/>
    </location>
</feature>
<dbReference type="InterPro" id="IPR000719">
    <property type="entry name" value="Prot_kinase_dom"/>
</dbReference>
<evidence type="ECO:0000256" key="2">
    <source>
        <dbReference type="ARBA" id="ARBA00022527"/>
    </source>
</evidence>
<dbReference type="GO" id="GO:0090153">
    <property type="term" value="P:regulation of sphingolipid biosynthetic process"/>
    <property type="evidence" value="ECO:0007669"/>
    <property type="project" value="EnsemblFungi"/>
</dbReference>
<accession>I2H088</accession>
<dbReference type="eggNOG" id="KOG0590">
    <property type="taxonomic scope" value="Eukaryota"/>
</dbReference>
<evidence type="ECO:0000256" key="6">
    <source>
        <dbReference type="ARBA" id="ARBA00022840"/>
    </source>
</evidence>
<feature type="compositionally biased region" description="Low complexity" evidence="10">
    <location>
        <begin position="394"/>
        <end position="407"/>
    </location>
</feature>
<comment type="catalytic activity">
    <reaction evidence="7">
        <text>L-threonyl-[protein] + ATP = O-phospho-L-threonyl-[protein] + ADP + H(+)</text>
        <dbReference type="Rhea" id="RHEA:46608"/>
        <dbReference type="Rhea" id="RHEA-COMP:11060"/>
        <dbReference type="Rhea" id="RHEA-COMP:11605"/>
        <dbReference type="ChEBI" id="CHEBI:15378"/>
        <dbReference type="ChEBI" id="CHEBI:30013"/>
        <dbReference type="ChEBI" id="CHEBI:30616"/>
        <dbReference type="ChEBI" id="CHEBI:61977"/>
        <dbReference type="ChEBI" id="CHEBI:456216"/>
        <dbReference type="EC" id="2.7.11.1"/>
    </reaction>
</comment>
<evidence type="ECO:0000256" key="10">
    <source>
        <dbReference type="SAM" id="MobiDB-lite"/>
    </source>
</evidence>
<organism evidence="12 13">
    <name type="scientific">Henningerozyma blattae (strain ATCC 34711 / CBS 6284 / DSM 70876 / NBRC 10599 / NRRL Y-10934 / UCD 77-7)</name>
    <name type="common">Yeast</name>
    <name type="synonym">Tetrapisispora blattae</name>
    <dbReference type="NCBI Taxonomy" id="1071380"/>
    <lineage>
        <taxon>Eukaryota</taxon>
        <taxon>Fungi</taxon>
        <taxon>Dikarya</taxon>
        <taxon>Ascomycota</taxon>
        <taxon>Saccharomycotina</taxon>
        <taxon>Saccharomycetes</taxon>
        <taxon>Saccharomycetales</taxon>
        <taxon>Saccharomycetaceae</taxon>
        <taxon>Henningerozyma</taxon>
    </lineage>
</organism>
<reference evidence="12 13" key="1">
    <citation type="journal article" date="2011" name="Proc. Natl. Acad. Sci. U.S.A.">
        <title>Evolutionary erosion of yeast sex chromosomes by mating-type switching accidents.</title>
        <authorList>
            <person name="Gordon J.L."/>
            <person name="Armisen D."/>
            <person name="Proux-Wera E."/>
            <person name="Oheigeartaigh S.S."/>
            <person name="Byrne K.P."/>
            <person name="Wolfe K.H."/>
        </authorList>
    </citation>
    <scope>NUCLEOTIDE SEQUENCE [LARGE SCALE GENOMIC DNA]</scope>
    <source>
        <strain evidence="13">ATCC 34711 / CBS 6284 / DSM 70876 / NBRC 10599 / NRRL Y-10934 / UCD 77-7</strain>
    </source>
</reference>
<dbReference type="PROSITE" id="PS50011">
    <property type="entry name" value="PROTEIN_KINASE_DOM"/>
    <property type="match status" value="1"/>
</dbReference>
<keyword evidence="4 9" id="KW-0547">Nucleotide-binding</keyword>
<dbReference type="OMA" id="WIRNIDM"/>
<dbReference type="InterPro" id="IPR017441">
    <property type="entry name" value="Protein_kinase_ATP_BS"/>
</dbReference>
<feature type="region of interest" description="Disordered" evidence="10">
    <location>
        <begin position="1"/>
        <end position="67"/>
    </location>
</feature>
<dbReference type="Gene3D" id="3.30.200.20">
    <property type="entry name" value="Phosphorylase Kinase, domain 1"/>
    <property type="match status" value="1"/>
</dbReference>
<evidence type="ECO:0000256" key="4">
    <source>
        <dbReference type="ARBA" id="ARBA00022741"/>
    </source>
</evidence>
<dbReference type="SMART" id="SM00220">
    <property type="entry name" value="S_TKc"/>
    <property type="match status" value="1"/>
</dbReference>
<feature type="region of interest" description="Disordered" evidence="10">
    <location>
        <begin position="244"/>
        <end position="267"/>
    </location>
</feature>
<dbReference type="GO" id="GO:0005886">
    <property type="term" value="C:plasma membrane"/>
    <property type="evidence" value="ECO:0007669"/>
    <property type="project" value="EnsemblFungi"/>
</dbReference>
<feature type="region of interest" description="Disordered" evidence="10">
    <location>
        <begin position="288"/>
        <end position="474"/>
    </location>
</feature>
<feature type="region of interest" description="Disordered" evidence="10">
    <location>
        <begin position="773"/>
        <end position="821"/>
    </location>
</feature>
<gene>
    <name evidence="12" type="primary">TBLA0B09740</name>
    <name evidence="12" type="ORF">TBLA_0B09740</name>
</gene>
<protein>
    <recommendedName>
        <fullName evidence="1">non-specific serine/threonine protein kinase</fullName>
        <ecNumber evidence="1">2.7.11.1</ecNumber>
    </recommendedName>
</protein>
<evidence type="ECO:0000256" key="3">
    <source>
        <dbReference type="ARBA" id="ARBA00022679"/>
    </source>
</evidence>
<name>I2H088_HENB6</name>
<dbReference type="FunFam" id="1.10.510.10:FF:000919">
    <property type="entry name" value="NPR1p Protein kinase"/>
    <property type="match status" value="1"/>
</dbReference>
<feature type="domain" description="Protein kinase" evidence="11">
    <location>
        <begin position="540"/>
        <end position="859"/>
    </location>
</feature>
<dbReference type="GO" id="GO:0045806">
    <property type="term" value="P:negative regulation of endocytosis"/>
    <property type="evidence" value="ECO:0007669"/>
    <property type="project" value="EnsemblFungi"/>
</dbReference>
<feature type="compositionally biased region" description="Low complexity" evidence="10">
    <location>
        <begin position="245"/>
        <end position="267"/>
    </location>
</feature>
<dbReference type="GeneID" id="14494518"/>
<evidence type="ECO:0000313" key="12">
    <source>
        <dbReference type="EMBL" id="CCH59790.1"/>
    </source>
</evidence>
<evidence type="ECO:0000256" key="9">
    <source>
        <dbReference type="PROSITE-ProRule" id="PRU10141"/>
    </source>
</evidence>
<dbReference type="STRING" id="1071380.I2H088"/>
<keyword evidence="3" id="KW-0808">Transferase</keyword>
<dbReference type="AlphaFoldDB" id="I2H088"/>
<dbReference type="OrthoDB" id="6513151at2759"/>
<dbReference type="InterPro" id="IPR008271">
    <property type="entry name" value="Ser/Thr_kinase_AS"/>
</dbReference>
<evidence type="ECO:0000313" key="13">
    <source>
        <dbReference type="Proteomes" id="UP000002866"/>
    </source>
</evidence>
<dbReference type="SUPFAM" id="SSF56112">
    <property type="entry name" value="Protein kinase-like (PK-like)"/>
    <property type="match status" value="1"/>
</dbReference>
<feature type="compositionally biased region" description="Low complexity" evidence="10">
    <location>
        <begin position="445"/>
        <end position="471"/>
    </location>
</feature>
<dbReference type="GO" id="GO:0004674">
    <property type="term" value="F:protein serine/threonine kinase activity"/>
    <property type="evidence" value="ECO:0007669"/>
    <property type="project" value="UniProtKB-KW"/>
</dbReference>